<name>A0ABP4X1F6_9ACTN</name>
<protein>
    <recommendedName>
        <fullName evidence="4">Carrier domain-containing protein</fullName>
    </recommendedName>
</protein>
<dbReference type="InterPro" id="IPR036736">
    <property type="entry name" value="ACP-like_sf"/>
</dbReference>
<dbReference type="PANTHER" id="PTHR45527:SF1">
    <property type="entry name" value="FATTY ACID SYNTHASE"/>
    <property type="match status" value="1"/>
</dbReference>
<organism evidence="5 6">
    <name type="scientific">Luedemannella helvata</name>
    <dbReference type="NCBI Taxonomy" id="349315"/>
    <lineage>
        <taxon>Bacteria</taxon>
        <taxon>Bacillati</taxon>
        <taxon>Actinomycetota</taxon>
        <taxon>Actinomycetes</taxon>
        <taxon>Micromonosporales</taxon>
        <taxon>Micromonosporaceae</taxon>
        <taxon>Luedemannella</taxon>
    </lineage>
</organism>
<evidence type="ECO:0000313" key="6">
    <source>
        <dbReference type="Proteomes" id="UP001500655"/>
    </source>
</evidence>
<evidence type="ECO:0000256" key="2">
    <source>
        <dbReference type="ARBA" id="ARBA00022553"/>
    </source>
</evidence>
<keyword evidence="2" id="KW-0597">Phosphoprotein</keyword>
<gene>
    <name evidence="5" type="ORF">GCM10009681_43930</name>
</gene>
<dbReference type="PROSITE" id="PS00455">
    <property type="entry name" value="AMP_BINDING"/>
    <property type="match status" value="1"/>
</dbReference>
<dbReference type="InterPro" id="IPR020845">
    <property type="entry name" value="AMP-binding_CS"/>
</dbReference>
<feature type="domain" description="Carrier" evidence="4">
    <location>
        <begin position="499"/>
        <end position="574"/>
    </location>
</feature>
<dbReference type="Pfam" id="PF00501">
    <property type="entry name" value="AMP-binding"/>
    <property type="match status" value="1"/>
</dbReference>
<evidence type="ECO:0000259" key="4">
    <source>
        <dbReference type="PROSITE" id="PS50075"/>
    </source>
</evidence>
<dbReference type="SUPFAM" id="SSF56801">
    <property type="entry name" value="Acetyl-CoA synthetase-like"/>
    <property type="match status" value="1"/>
</dbReference>
<comment type="caution">
    <text evidence="5">The sequence shown here is derived from an EMBL/GenBank/DDBJ whole genome shotgun (WGS) entry which is preliminary data.</text>
</comment>
<dbReference type="InterPro" id="IPR009081">
    <property type="entry name" value="PP-bd_ACP"/>
</dbReference>
<dbReference type="InterPro" id="IPR020806">
    <property type="entry name" value="PKS_PP-bd"/>
</dbReference>
<dbReference type="Gene3D" id="3.30.300.30">
    <property type="match status" value="1"/>
</dbReference>
<dbReference type="PANTHER" id="PTHR45527">
    <property type="entry name" value="NONRIBOSOMAL PEPTIDE SYNTHETASE"/>
    <property type="match status" value="1"/>
</dbReference>
<keyword evidence="1" id="KW-0596">Phosphopantetheine</keyword>
<dbReference type="InterPro" id="IPR045851">
    <property type="entry name" value="AMP-bd_C_sf"/>
</dbReference>
<dbReference type="SUPFAM" id="SSF47336">
    <property type="entry name" value="ACP-like"/>
    <property type="match status" value="1"/>
</dbReference>
<evidence type="ECO:0000313" key="5">
    <source>
        <dbReference type="EMBL" id="GAA1768032.1"/>
    </source>
</evidence>
<evidence type="ECO:0000256" key="3">
    <source>
        <dbReference type="SAM" id="MobiDB-lite"/>
    </source>
</evidence>
<dbReference type="RefSeq" id="WP_344085157.1">
    <property type="nucleotide sequence ID" value="NZ_BAAALS010000024.1"/>
</dbReference>
<dbReference type="Proteomes" id="UP001500655">
    <property type="component" value="Unassembled WGS sequence"/>
</dbReference>
<dbReference type="InterPro" id="IPR010071">
    <property type="entry name" value="AA_adenyl_dom"/>
</dbReference>
<dbReference type="CDD" id="cd05930">
    <property type="entry name" value="A_NRPS"/>
    <property type="match status" value="1"/>
</dbReference>
<reference evidence="6" key="1">
    <citation type="journal article" date="2019" name="Int. J. Syst. Evol. Microbiol.">
        <title>The Global Catalogue of Microorganisms (GCM) 10K type strain sequencing project: providing services to taxonomists for standard genome sequencing and annotation.</title>
        <authorList>
            <consortium name="The Broad Institute Genomics Platform"/>
            <consortium name="The Broad Institute Genome Sequencing Center for Infectious Disease"/>
            <person name="Wu L."/>
            <person name="Ma J."/>
        </authorList>
    </citation>
    <scope>NUCLEOTIDE SEQUENCE [LARGE SCALE GENOMIC DNA]</scope>
    <source>
        <strain evidence="6">JCM 13249</strain>
    </source>
</reference>
<dbReference type="EMBL" id="BAAALS010000024">
    <property type="protein sequence ID" value="GAA1768032.1"/>
    <property type="molecule type" value="Genomic_DNA"/>
</dbReference>
<feature type="region of interest" description="Disordered" evidence="3">
    <location>
        <begin position="575"/>
        <end position="618"/>
    </location>
</feature>
<proteinExistence type="predicted"/>
<dbReference type="Pfam" id="PF00550">
    <property type="entry name" value="PP-binding"/>
    <property type="match status" value="1"/>
</dbReference>
<accession>A0ABP4X1F6</accession>
<dbReference type="NCBIfam" id="TIGR01733">
    <property type="entry name" value="AA-adenyl-dom"/>
    <property type="match status" value="1"/>
</dbReference>
<feature type="compositionally biased region" description="Polar residues" evidence="3">
    <location>
        <begin position="607"/>
        <end position="618"/>
    </location>
</feature>
<evidence type="ECO:0000256" key="1">
    <source>
        <dbReference type="ARBA" id="ARBA00022450"/>
    </source>
</evidence>
<dbReference type="InterPro" id="IPR020459">
    <property type="entry name" value="AMP-binding"/>
</dbReference>
<dbReference type="Gene3D" id="1.10.1200.10">
    <property type="entry name" value="ACP-like"/>
    <property type="match status" value="1"/>
</dbReference>
<dbReference type="Gene3D" id="3.40.50.12780">
    <property type="entry name" value="N-terminal domain of ligase-like"/>
    <property type="match status" value="1"/>
</dbReference>
<dbReference type="InterPro" id="IPR000873">
    <property type="entry name" value="AMP-dep_synth/lig_dom"/>
</dbReference>
<dbReference type="PROSITE" id="PS50075">
    <property type="entry name" value="CARRIER"/>
    <property type="match status" value="1"/>
</dbReference>
<sequence length="618" mass="65490">MTTTHLSPVRTGVRYAIDLVRERVLADRDAPAVDDGVTRLTYGQLWDAAGRLARRLAPAGDDRVEVPVGVVLPRSAALVVAVVAAHRAGRAYLPLDPSLPPERQRRILATAEVRTVLTEADVDLVPGADPVDDAGPDVLPDDLAYVVFTSGSTGEPKGVLIDQRNLAYLVEVDHALFGRSPADRVALVASPGFDASVWEIWPTLAAGGSLVVVAQDVVLDPARLRAFLLDRDVTVAFVPTVLAERLLALPWPATGCRLRLLLTGGDRLVRRPAPGLPFVLVNNYGPSEASVFVASGPVAPDGDGPPSIGRPVPGTRIHLLTDDLVPVPRGDVGELYLSGPGVGQGYLGRPDLAAERFLPDPFGAEPGAVMYRTGDLGRWGDDGIEFAGRVDDQVQVRGQRVEPGEIAAELLRQPGISAAHVMVCPTDRADDAHLVAYVVGDATDPAQVRRGLAQVVPAGWLPRHVVAVERIPMTANGKVDVPLLPQAHDTVTAAPAFIGAADGTEQAVAECWRQVLGLPHIDPDVGFFEAGGHSLHLAEVQALLAARLGVELPLTTLFEHPTIRSLAARVRTATAGAGDAALDEPSARRRGSREGRAARLRQVRAEQVTSWGGSTDDR</sequence>
<dbReference type="InterPro" id="IPR042099">
    <property type="entry name" value="ANL_N_sf"/>
</dbReference>
<dbReference type="PRINTS" id="PR00154">
    <property type="entry name" value="AMPBINDING"/>
</dbReference>
<dbReference type="SMART" id="SM00823">
    <property type="entry name" value="PKS_PP"/>
    <property type="match status" value="1"/>
</dbReference>
<keyword evidence="6" id="KW-1185">Reference proteome</keyword>